<evidence type="ECO:0000313" key="4">
    <source>
        <dbReference type="Proteomes" id="UP000266673"/>
    </source>
</evidence>
<reference evidence="3 4" key="1">
    <citation type="submission" date="2018-06" db="EMBL/GenBank/DDBJ databases">
        <title>Comparative genomics reveals the genomic features of Rhizophagus irregularis, R. cerebriforme, R. diaphanum and Gigaspora rosea, and their symbiotic lifestyle signature.</title>
        <authorList>
            <person name="Morin E."/>
            <person name="San Clemente H."/>
            <person name="Chen E.C.H."/>
            <person name="De La Providencia I."/>
            <person name="Hainaut M."/>
            <person name="Kuo A."/>
            <person name="Kohler A."/>
            <person name="Murat C."/>
            <person name="Tang N."/>
            <person name="Roy S."/>
            <person name="Loubradou J."/>
            <person name="Henrissat B."/>
            <person name="Grigoriev I.V."/>
            <person name="Corradi N."/>
            <person name="Roux C."/>
            <person name="Martin F.M."/>
        </authorList>
    </citation>
    <scope>NUCLEOTIDE SEQUENCE [LARGE SCALE GENOMIC DNA]</scope>
    <source>
        <strain evidence="3 4">DAOM 194757</strain>
    </source>
</reference>
<accession>A0A397V3D3</accession>
<feature type="compositionally biased region" description="Low complexity" evidence="1">
    <location>
        <begin position="114"/>
        <end position="154"/>
    </location>
</feature>
<keyword evidence="4" id="KW-1185">Reference proteome</keyword>
<evidence type="ECO:0000256" key="1">
    <source>
        <dbReference type="SAM" id="MobiDB-lite"/>
    </source>
</evidence>
<protein>
    <recommendedName>
        <fullName evidence="5">Ser-Thr-rich glycosyl-phosphatidyl-inositol-anchored membrane family-domain-containing protein</fullName>
    </recommendedName>
</protein>
<evidence type="ECO:0000313" key="3">
    <source>
        <dbReference type="EMBL" id="RIB17044.1"/>
    </source>
</evidence>
<dbReference type="STRING" id="44941.A0A397V3D3"/>
<evidence type="ECO:0000256" key="2">
    <source>
        <dbReference type="SAM" id="SignalP"/>
    </source>
</evidence>
<dbReference type="AlphaFoldDB" id="A0A397V3D3"/>
<feature type="region of interest" description="Disordered" evidence="1">
    <location>
        <begin position="106"/>
        <end position="154"/>
    </location>
</feature>
<feature type="chain" id="PRO_5017406458" description="Ser-Thr-rich glycosyl-phosphatidyl-inositol-anchored membrane family-domain-containing protein" evidence="2">
    <location>
        <begin position="20"/>
        <end position="181"/>
    </location>
</feature>
<dbReference type="OrthoDB" id="2317675at2759"/>
<feature type="signal peptide" evidence="2">
    <location>
        <begin position="1"/>
        <end position="19"/>
    </location>
</feature>
<comment type="caution">
    <text evidence="3">The sequence shown here is derived from an EMBL/GenBank/DDBJ whole genome shotgun (WGS) entry which is preliminary data.</text>
</comment>
<gene>
    <name evidence="3" type="ORF">C2G38_2038065</name>
</gene>
<sequence length="181" mass="18456">MSRLILLTLLLIFTGFTSAQVVTFNTPSNKVAVNANIILTWQYNAPATAANGTATGILSIVNSGTKDTTVIDQNVPLAPKSYQWKVNVPPGTYYLTLNDGTGDKPTGNFDVFDSSAGATPTTGPAPAGSSGSPSTGSSSSSSPSSAASPKTGAAPAKISFTGSDKLLFSFIVVAAAMMHFT</sequence>
<dbReference type="EMBL" id="QKWP01000634">
    <property type="protein sequence ID" value="RIB17044.1"/>
    <property type="molecule type" value="Genomic_DNA"/>
</dbReference>
<name>A0A397V3D3_9GLOM</name>
<dbReference type="Proteomes" id="UP000266673">
    <property type="component" value="Unassembled WGS sequence"/>
</dbReference>
<proteinExistence type="predicted"/>
<organism evidence="3 4">
    <name type="scientific">Gigaspora rosea</name>
    <dbReference type="NCBI Taxonomy" id="44941"/>
    <lineage>
        <taxon>Eukaryota</taxon>
        <taxon>Fungi</taxon>
        <taxon>Fungi incertae sedis</taxon>
        <taxon>Mucoromycota</taxon>
        <taxon>Glomeromycotina</taxon>
        <taxon>Glomeromycetes</taxon>
        <taxon>Diversisporales</taxon>
        <taxon>Gigasporaceae</taxon>
        <taxon>Gigaspora</taxon>
    </lineage>
</organism>
<keyword evidence="2" id="KW-0732">Signal</keyword>
<evidence type="ECO:0008006" key="5">
    <source>
        <dbReference type="Google" id="ProtNLM"/>
    </source>
</evidence>